<keyword evidence="5" id="KW-1185">Reference proteome</keyword>
<dbReference type="Proteomes" id="UP000030146">
    <property type="component" value="Unassembled WGS sequence"/>
</dbReference>
<dbReference type="PROSITE" id="PS50977">
    <property type="entry name" value="HTH_TETR_2"/>
    <property type="match status" value="1"/>
</dbReference>
<proteinExistence type="predicted"/>
<reference evidence="4 5" key="1">
    <citation type="submission" date="2014-08" db="EMBL/GenBank/DDBJ databases">
        <title>Porphyromonas gulae strain:COT-052_OH3439 Genome sequencing.</title>
        <authorList>
            <person name="Wallis C."/>
            <person name="Deusch O."/>
            <person name="O'Flynn C."/>
            <person name="Davis I."/>
            <person name="Jospin G."/>
            <person name="Darling A.E."/>
            <person name="Coil D.A."/>
            <person name="Alexiev A."/>
            <person name="Horsfall A."/>
            <person name="Kirkwood N."/>
            <person name="Harris S."/>
            <person name="Eisen J.A."/>
        </authorList>
    </citation>
    <scope>NUCLEOTIDE SEQUENCE [LARGE SCALE GENOMIC DNA]</scope>
    <source>
        <strain evidence="5">COT-052 OH3439</strain>
    </source>
</reference>
<dbReference type="GO" id="GO:0003677">
    <property type="term" value="F:DNA binding"/>
    <property type="evidence" value="ECO:0007669"/>
    <property type="project" value="UniProtKB-UniRule"/>
</dbReference>
<evidence type="ECO:0000313" key="4">
    <source>
        <dbReference type="EMBL" id="KGN92786.1"/>
    </source>
</evidence>
<organism evidence="4 5">
    <name type="scientific">Porphyromonas gulae</name>
    <dbReference type="NCBI Taxonomy" id="111105"/>
    <lineage>
        <taxon>Bacteria</taxon>
        <taxon>Pseudomonadati</taxon>
        <taxon>Bacteroidota</taxon>
        <taxon>Bacteroidia</taxon>
        <taxon>Bacteroidales</taxon>
        <taxon>Porphyromonadaceae</taxon>
        <taxon>Porphyromonas</taxon>
    </lineage>
</organism>
<dbReference type="InterPro" id="IPR001647">
    <property type="entry name" value="HTH_TetR"/>
</dbReference>
<feature type="domain" description="HTH tetR-type" evidence="3">
    <location>
        <begin position="4"/>
        <end position="64"/>
    </location>
</feature>
<dbReference type="InterPro" id="IPR036271">
    <property type="entry name" value="Tet_transcr_reg_TetR-rel_C_sf"/>
</dbReference>
<dbReference type="InterPro" id="IPR009057">
    <property type="entry name" value="Homeodomain-like_sf"/>
</dbReference>
<evidence type="ECO:0000313" key="5">
    <source>
        <dbReference type="Proteomes" id="UP000030146"/>
    </source>
</evidence>
<dbReference type="RefSeq" id="WP_005874657.1">
    <property type="nucleotide sequence ID" value="NZ_JRAK01000036.1"/>
</dbReference>
<sequence>MSTKNTKELVLLEAFKLFSEKPYDKVTYTNLQENTGLSRGSVLHHTKSKSALFATVLSEFILASSIPERSFENGESLKGFIQRFIENCRIEQKTLQKRGIENINKSMLNLCSQTFYYCPIMAERYAEWMKNQQRTWVKIIRIAMDRKEIRSDVDVEMVASLFHNLYLGFSFSGSTERGGYDLNFLEKEFGFIYSFLLKE</sequence>
<dbReference type="EMBL" id="JRAK01000036">
    <property type="protein sequence ID" value="KGN92786.1"/>
    <property type="molecule type" value="Genomic_DNA"/>
</dbReference>
<dbReference type="SUPFAM" id="SSF48498">
    <property type="entry name" value="Tetracyclin repressor-like, C-terminal domain"/>
    <property type="match status" value="1"/>
</dbReference>
<name>A0A0A2FNU6_9PORP</name>
<dbReference type="Gene3D" id="1.10.357.10">
    <property type="entry name" value="Tetracycline Repressor, domain 2"/>
    <property type="match status" value="1"/>
</dbReference>
<protein>
    <submittedName>
        <fullName evidence="4">TetR family transcriptional regulator</fullName>
    </submittedName>
</protein>
<evidence type="ECO:0000256" key="2">
    <source>
        <dbReference type="PROSITE-ProRule" id="PRU00335"/>
    </source>
</evidence>
<accession>A0A0A2FNU6</accession>
<evidence type="ECO:0000256" key="1">
    <source>
        <dbReference type="ARBA" id="ARBA00023125"/>
    </source>
</evidence>
<evidence type="ECO:0000259" key="3">
    <source>
        <dbReference type="PROSITE" id="PS50977"/>
    </source>
</evidence>
<keyword evidence="1 2" id="KW-0238">DNA-binding</keyword>
<feature type="DNA-binding region" description="H-T-H motif" evidence="2">
    <location>
        <begin position="27"/>
        <end position="46"/>
    </location>
</feature>
<gene>
    <name evidence="4" type="ORF">HR15_01965</name>
</gene>
<comment type="caution">
    <text evidence="4">The sequence shown here is derived from an EMBL/GenBank/DDBJ whole genome shotgun (WGS) entry which is preliminary data.</text>
</comment>
<dbReference type="SUPFAM" id="SSF46689">
    <property type="entry name" value="Homeodomain-like"/>
    <property type="match status" value="1"/>
</dbReference>
<dbReference type="AlphaFoldDB" id="A0A0A2FNU6"/>
<dbReference type="Pfam" id="PF00440">
    <property type="entry name" value="TetR_N"/>
    <property type="match status" value="1"/>
</dbReference>